<evidence type="ECO:0000256" key="9">
    <source>
        <dbReference type="ARBA" id="ARBA00023237"/>
    </source>
</evidence>
<comment type="similarity">
    <text evidence="2 10 11">Belongs to the TonB-dependent receptor family.</text>
</comment>
<dbReference type="GO" id="GO:0015344">
    <property type="term" value="F:siderophore uptake transmembrane transporter activity"/>
    <property type="evidence" value="ECO:0007669"/>
    <property type="project" value="TreeGrafter"/>
</dbReference>
<gene>
    <name evidence="14" type="ORF">BKK55_11780</name>
</gene>
<accession>A0A1V3JAG6</accession>
<dbReference type="InterPro" id="IPR010105">
    <property type="entry name" value="TonB_sidphr_rcpt"/>
</dbReference>
<keyword evidence="9 10" id="KW-0998">Cell outer membrane</keyword>
<evidence type="ECO:0000256" key="4">
    <source>
        <dbReference type="ARBA" id="ARBA00022452"/>
    </source>
</evidence>
<dbReference type="PANTHER" id="PTHR32552:SF74">
    <property type="entry name" value="HYDROXAMATE SIDEROPHORE RECEPTOR FHUE"/>
    <property type="match status" value="1"/>
</dbReference>
<dbReference type="Gene3D" id="2.40.170.20">
    <property type="entry name" value="TonB-dependent receptor, beta-barrel domain"/>
    <property type="match status" value="1"/>
</dbReference>
<evidence type="ECO:0008006" key="16">
    <source>
        <dbReference type="Google" id="ProtNLM"/>
    </source>
</evidence>
<evidence type="ECO:0000256" key="2">
    <source>
        <dbReference type="ARBA" id="ARBA00009810"/>
    </source>
</evidence>
<dbReference type="OrthoDB" id="8663017at2"/>
<evidence type="ECO:0000313" key="15">
    <source>
        <dbReference type="Proteomes" id="UP000188541"/>
    </source>
</evidence>
<keyword evidence="3 10" id="KW-0813">Transport</keyword>
<name>A0A1V3JAG6_9PAST</name>
<dbReference type="InterPro" id="IPR039426">
    <property type="entry name" value="TonB-dep_rcpt-like"/>
</dbReference>
<dbReference type="InterPro" id="IPR000531">
    <property type="entry name" value="Beta-barrel_TonB"/>
</dbReference>
<dbReference type="InterPro" id="IPR037066">
    <property type="entry name" value="Plug_dom_sf"/>
</dbReference>
<dbReference type="EMBL" id="MLHO01000077">
    <property type="protein sequence ID" value="OOF53066.1"/>
    <property type="molecule type" value="Genomic_DNA"/>
</dbReference>
<evidence type="ECO:0000256" key="10">
    <source>
        <dbReference type="PROSITE-ProRule" id="PRU01360"/>
    </source>
</evidence>
<keyword evidence="8" id="KW-0675">Receptor</keyword>
<dbReference type="PANTHER" id="PTHR32552">
    <property type="entry name" value="FERRICHROME IRON RECEPTOR-RELATED"/>
    <property type="match status" value="1"/>
</dbReference>
<comment type="caution">
    <text evidence="14">The sequence shown here is derived from an EMBL/GenBank/DDBJ whole genome shotgun (WGS) entry which is preliminary data.</text>
</comment>
<keyword evidence="6 11" id="KW-0798">TonB box</keyword>
<sequence>MNPKYSLSTVFLGLLPYYAMGNNVILDTIEIQSSSSISSYNQGYGAFGTSTATGLPLLLRETPQNVSIISAQQISDQRLDTLGKALNHAVGLYSDVKGSSTSGYSVLYARGNRVRNFQLDGMPSNNVGLGGKGPGDEPNGWGVLNTAQYDRIEILRGATALMDGYGEPSATISLHRKRPTKDPQTTIRLDRGNFNLYGTEIDISFPLNSDNSMRGRFVGAYTKTKTHRERANNRNGMIYGVVEWDVSPQTTFTLGGTYQMMKDRNSSMFGLVLYDTTGNAIPAQRTSNATINGSYVNFNNLNLFTELNHRFSNNNWELKAQYGYTQGHRDQVAGIVGSAFANPTVPMAAGAAVKSDERPRQHNFALSLNGHYQLWGQEHDAMLGISGYLLKNNQPRYIRQMLRLFKSPSQLGNFNGDYPMPEWSANDEDKNKIHQIGVYAATRLRPTDKLSFIVGGRYTHFKVIESTQYVSDGKNSQGSFTPYFGAVYTLNSNFSAYGSYAQIFKPQTKRNKNNQYLNSEKGSNLEFGLKNEFFDGKLNGSLAFFETRKHNVGFCASYSAGNLTCNYYDFSPHTKTRGYEVEVNGQINDQWLMTAGFSQSTEKNNDGKIFRTEVPRRQFKLFTSYTLGNFTFGGGIRWQSKIYEGKPWGLQPGASNELVTKARQISTQKSYSIVDLMVRYRLNSTAELGLNIENLFDKTYRTSVNSHSYGSPRHIVGSFTLKF</sequence>
<dbReference type="NCBIfam" id="TIGR01783">
    <property type="entry name" value="TonB-siderophor"/>
    <property type="match status" value="1"/>
</dbReference>
<dbReference type="InterPro" id="IPR012910">
    <property type="entry name" value="Plug_dom"/>
</dbReference>
<keyword evidence="5 10" id="KW-0812">Transmembrane</keyword>
<dbReference type="CDD" id="cd01347">
    <property type="entry name" value="ligand_gated_channel"/>
    <property type="match status" value="1"/>
</dbReference>
<evidence type="ECO:0000256" key="1">
    <source>
        <dbReference type="ARBA" id="ARBA00004571"/>
    </source>
</evidence>
<dbReference type="AlphaFoldDB" id="A0A1V3JAG6"/>
<evidence type="ECO:0000256" key="7">
    <source>
        <dbReference type="ARBA" id="ARBA00023136"/>
    </source>
</evidence>
<dbReference type="RefSeq" id="WP_077551844.1">
    <property type="nucleotide sequence ID" value="NZ_MLHO01000077.1"/>
</dbReference>
<dbReference type="STRING" id="1908266.BKK55_11780"/>
<keyword evidence="4 10" id="KW-1134">Transmembrane beta strand</keyword>
<dbReference type="Pfam" id="PF00593">
    <property type="entry name" value="TonB_dep_Rec_b-barrel"/>
    <property type="match status" value="1"/>
</dbReference>
<evidence type="ECO:0000256" key="3">
    <source>
        <dbReference type="ARBA" id="ARBA00022448"/>
    </source>
</evidence>
<proteinExistence type="inferred from homology"/>
<protein>
    <recommendedName>
        <fullName evidence="16">TonB-dependent receptor</fullName>
    </recommendedName>
</protein>
<feature type="domain" description="TonB-dependent receptor plug" evidence="13">
    <location>
        <begin position="59"/>
        <end position="169"/>
    </location>
</feature>
<feature type="domain" description="TonB-dependent receptor-like beta-barrel" evidence="12">
    <location>
        <begin position="277"/>
        <end position="695"/>
    </location>
</feature>
<dbReference type="GO" id="GO:0038023">
    <property type="term" value="F:signaling receptor activity"/>
    <property type="evidence" value="ECO:0007669"/>
    <property type="project" value="InterPro"/>
</dbReference>
<reference evidence="14 15" key="1">
    <citation type="submission" date="2016-10" db="EMBL/GenBank/DDBJ databases">
        <title>Rodentibacter gen. nov. and new species.</title>
        <authorList>
            <person name="Christensen H."/>
        </authorList>
    </citation>
    <scope>NUCLEOTIDE SEQUENCE [LARGE SCALE GENOMIC DNA]</scope>
    <source>
        <strain evidence="14 15">1996246016</strain>
    </source>
</reference>
<dbReference type="Gene3D" id="2.170.130.10">
    <property type="entry name" value="TonB-dependent receptor, plug domain"/>
    <property type="match status" value="1"/>
</dbReference>
<evidence type="ECO:0000259" key="12">
    <source>
        <dbReference type="Pfam" id="PF00593"/>
    </source>
</evidence>
<dbReference type="Proteomes" id="UP000188541">
    <property type="component" value="Unassembled WGS sequence"/>
</dbReference>
<dbReference type="SUPFAM" id="SSF56935">
    <property type="entry name" value="Porins"/>
    <property type="match status" value="1"/>
</dbReference>
<evidence type="ECO:0000256" key="5">
    <source>
        <dbReference type="ARBA" id="ARBA00022692"/>
    </source>
</evidence>
<keyword evidence="15" id="KW-1185">Reference proteome</keyword>
<comment type="subcellular location">
    <subcellularLocation>
        <location evidence="1 10">Cell outer membrane</location>
        <topology evidence="1 10">Multi-pass membrane protein</topology>
    </subcellularLocation>
</comment>
<evidence type="ECO:0000256" key="8">
    <source>
        <dbReference type="ARBA" id="ARBA00023170"/>
    </source>
</evidence>
<keyword evidence="7 10" id="KW-0472">Membrane</keyword>
<dbReference type="Pfam" id="PF07715">
    <property type="entry name" value="Plug"/>
    <property type="match status" value="1"/>
</dbReference>
<dbReference type="InterPro" id="IPR036942">
    <property type="entry name" value="Beta-barrel_TonB_sf"/>
</dbReference>
<evidence type="ECO:0000256" key="11">
    <source>
        <dbReference type="RuleBase" id="RU003357"/>
    </source>
</evidence>
<dbReference type="GO" id="GO:0015891">
    <property type="term" value="P:siderophore transport"/>
    <property type="evidence" value="ECO:0007669"/>
    <property type="project" value="InterPro"/>
</dbReference>
<organism evidence="14 15">
    <name type="scientific">Rodentibacter genomosp. 2</name>
    <dbReference type="NCBI Taxonomy" id="1908266"/>
    <lineage>
        <taxon>Bacteria</taxon>
        <taxon>Pseudomonadati</taxon>
        <taxon>Pseudomonadota</taxon>
        <taxon>Gammaproteobacteria</taxon>
        <taxon>Pasteurellales</taxon>
        <taxon>Pasteurellaceae</taxon>
        <taxon>Rodentibacter</taxon>
    </lineage>
</organism>
<dbReference type="GO" id="GO:0009279">
    <property type="term" value="C:cell outer membrane"/>
    <property type="evidence" value="ECO:0007669"/>
    <property type="project" value="UniProtKB-SubCell"/>
</dbReference>
<evidence type="ECO:0000313" key="14">
    <source>
        <dbReference type="EMBL" id="OOF53066.1"/>
    </source>
</evidence>
<evidence type="ECO:0000256" key="6">
    <source>
        <dbReference type="ARBA" id="ARBA00023077"/>
    </source>
</evidence>
<evidence type="ECO:0000259" key="13">
    <source>
        <dbReference type="Pfam" id="PF07715"/>
    </source>
</evidence>
<dbReference type="PROSITE" id="PS52016">
    <property type="entry name" value="TONB_DEPENDENT_REC_3"/>
    <property type="match status" value="1"/>
</dbReference>